<dbReference type="EMBL" id="UINC01045881">
    <property type="protein sequence ID" value="SVB53173.1"/>
    <property type="molecule type" value="Genomic_DNA"/>
</dbReference>
<dbReference type="GO" id="GO:0016020">
    <property type="term" value="C:membrane"/>
    <property type="evidence" value="ECO:0007669"/>
    <property type="project" value="UniProtKB-SubCell"/>
</dbReference>
<evidence type="ECO:0000259" key="6">
    <source>
        <dbReference type="Pfam" id="PF00324"/>
    </source>
</evidence>
<feature type="transmembrane region" description="Helical" evidence="5">
    <location>
        <begin position="284"/>
        <end position="306"/>
    </location>
</feature>
<feature type="transmembrane region" description="Helical" evidence="5">
    <location>
        <begin position="100"/>
        <end position="122"/>
    </location>
</feature>
<evidence type="ECO:0000256" key="2">
    <source>
        <dbReference type="ARBA" id="ARBA00022692"/>
    </source>
</evidence>
<name>A0A382ET69_9ZZZZ</name>
<protein>
    <recommendedName>
        <fullName evidence="6">Amino acid permease/ SLC12A domain-containing protein</fullName>
    </recommendedName>
</protein>
<feature type="transmembrane region" description="Helical" evidence="5">
    <location>
        <begin position="142"/>
        <end position="160"/>
    </location>
</feature>
<comment type="subcellular location">
    <subcellularLocation>
        <location evidence="1">Membrane</location>
        <topology evidence="1">Multi-pass membrane protein</topology>
    </subcellularLocation>
</comment>
<evidence type="ECO:0000256" key="4">
    <source>
        <dbReference type="ARBA" id="ARBA00023136"/>
    </source>
</evidence>
<feature type="transmembrane region" description="Helical" evidence="5">
    <location>
        <begin position="21"/>
        <end position="44"/>
    </location>
</feature>
<feature type="domain" description="Amino acid permease/ SLC12A" evidence="6">
    <location>
        <begin position="32"/>
        <end position="329"/>
    </location>
</feature>
<feature type="transmembrane region" description="Helical" evidence="5">
    <location>
        <begin position="244"/>
        <end position="264"/>
    </location>
</feature>
<dbReference type="PIRSF" id="PIRSF006060">
    <property type="entry name" value="AA_transporter"/>
    <property type="match status" value="1"/>
</dbReference>
<reference evidence="7" key="1">
    <citation type="submission" date="2018-05" db="EMBL/GenBank/DDBJ databases">
        <authorList>
            <person name="Lanie J.A."/>
            <person name="Ng W.-L."/>
            <person name="Kazmierczak K.M."/>
            <person name="Andrzejewski T.M."/>
            <person name="Davidsen T.M."/>
            <person name="Wayne K.J."/>
            <person name="Tettelin H."/>
            <person name="Glass J.I."/>
            <person name="Rusch D."/>
            <person name="Podicherti R."/>
            <person name="Tsui H.-C.T."/>
            <person name="Winkler M.E."/>
        </authorList>
    </citation>
    <scope>NUCLEOTIDE SEQUENCE</scope>
</reference>
<proteinExistence type="predicted"/>
<sequence length="332" mass="34966">MSDAPADIKEADSSSEPTSALQLGTFLGVFTPTTLTILGVIMYLRMGWVVGERGLLQALVIVIIANVITVLTSLSLSALATNMKVGVGGAYYLISRSFGLALGGAIGIPLYLSQVLSVTLYAYGMAESFQFVLPPELLESGWFMPSFAAFIIVGVGLVSSKSTTLALKLQRPIMVLIAASLISLAWGAMSVEPATSIWDTLPSETEPKSFWMVFAVFFPAVTGILSGVSLSGDLADPQRSIPRGVLSAVLIGFVIYLIVPVLLARGASPDALRDNPLVWLDVSSISWLILPGLWGAVLSSAFGSLLSAPRTLQALAADRLAPSVFTKVSPKS</sequence>
<feature type="non-terminal residue" evidence="7">
    <location>
        <position position="332"/>
    </location>
</feature>
<dbReference type="Pfam" id="PF00324">
    <property type="entry name" value="AA_permease"/>
    <property type="match status" value="1"/>
</dbReference>
<evidence type="ECO:0000256" key="3">
    <source>
        <dbReference type="ARBA" id="ARBA00022989"/>
    </source>
</evidence>
<keyword evidence="4 5" id="KW-0472">Membrane</keyword>
<feature type="transmembrane region" description="Helical" evidence="5">
    <location>
        <begin position="209"/>
        <end position="232"/>
    </location>
</feature>
<organism evidence="7">
    <name type="scientific">marine metagenome</name>
    <dbReference type="NCBI Taxonomy" id="408172"/>
    <lineage>
        <taxon>unclassified sequences</taxon>
        <taxon>metagenomes</taxon>
        <taxon>ecological metagenomes</taxon>
    </lineage>
</organism>
<dbReference type="PANTHER" id="PTHR11827:SF72">
    <property type="entry name" value="GH08340P"/>
    <property type="match status" value="1"/>
</dbReference>
<dbReference type="InterPro" id="IPR004841">
    <property type="entry name" value="AA-permease/SLC12A_dom"/>
</dbReference>
<evidence type="ECO:0000256" key="1">
    <source>
        <dbReference type="ARBA" id="ARBA00004141"/>
    </source>
</evidence>
<evidence type="ECO:0000313" key="7">
    <source>
        <dbReference type="EMBL" id="SVB53173.1"/>
    </source>
</evidence>
<keyword evidence="2 5" id="KW-0812">Transmembrane</keyword>
<dbReference type="GO" id="GO:0015377">
    <property type="term" value="F:chloride:monoatomic cation symporter activity"/>
    <property type="evidence" value="ECO:0007669"/>
    <property type="project" value="InterPro"/>
</dbReference>
<gene>
    <name evidence="7" type="ORF">METZ01_LOCUS206027</name>
</gene>
<dbReference type="AlphaFoldDB" id="A0A382ET69"/>
<dbReference type="PANTHER" id="PTHR11827">
    <property type="entry name" value="SOLUTE CARRIER FAMILY 12, CATION COTRANSPORTERS"/>
    <property type="match status" value="1"/>
</dbReference>
<dbReference type="Gene3D" id="1.20.1740.10">
    <property type="entry name" value="Amino acid/polyamine transporter I"/>
    <property type="match status" value="1"/>
</dbReference>
<evidence type="ECO:0000256" key="5">
    <source>
        <dbReference type="SAM" id="Phobius"/>
    </source>
</evidence>
<accession>A0A382ET69</accession>
<feature type="transmembrane region" description="Helical" evidence="5">
    <location>
        <begin position="172"/>
        <end position="189"/>
    </location>
</feature>
<feature type="transmembrane region" description="Helical" evidence="5">
    <location>
        <begin position="56"/>
        <end position="79"/>
    </location>
</feature>
<keyword evidence="3 5" id="KW-1133">Transmembrane helix</keyword>
<dbReference type="InterPro" id="IPR004842">
    <property type="entry name" value="SLC12A_fam"/>
</dbReference>